<name>A0ABM7X843_9BACT</name>
<dbReference type="EMBL" id="AP025592">
    <property type="protein sequence ID" value="BDG08018.1"/>
    <property type="molecule type" value="Genomic_DNA"/>
</dbReference>
<reference evidence="2" key="1">
    <citation type="journal article" date="2022" name="Int. J. Syst. Evol. Microbiol.">
        <title>Anaeromyxobacter oryzae sp. nov., Anaeromyxobacter diazotrophicus sp. nov. and Anaeromyxobacter paludicola sp. nov., isolated from paddy soils.</title>
        <authorList>
            <person name="Itoh H."/>
            <person name="Xu Z."/>
            <person name="Mise K."/>
            <person name="Masuda Y."/>
            <person name="Ushijima N."/>
            <person name="Hayakawa C."/>
            <person name="Shiratori Y."/>
            <person name="Senoo K."/>
        </authorList>
    </citation>
    <scope>NUCLEOTIDE SEQUENCE [LARGE SCALE GENOMIC DNA]</scope>
    <source>
        <strain evidence="2">Red630</strain>
    </source>
</reference>
<proteinExistence type="predicted"/>
<evidence type="ECO:0000313" key="1">
    <source>
        <dbReference type="EMBL" id="BDG08018.1"/>
    </source>
</evidence>
<gene>
    <name evidence="1" type="ORF">AMPC_11310</name>
</gene>
<dbReference type="Proteomes" id="UP001162734">
    <property type="component" value="Chromosome"/>
</dbReference>
<protein>
    <submittedName>
        <fullName evidence="1">Uncharacterized protein</fullName>
    </submittedName>
</protein>
<sequence length="93" mass="9550">MSATRQLLEALAEGARRLEAGDAPGASAALGRAAESCRALQAAGTLLDAQSLDTFRLLQGRCEGLARAAQAKLQAALDGAAAGRLAQAAYRRR</sequence>
<organism evidence="1 2">
    <name type="scientific">Anaeromyxobacter paludicola</name>
    <dbReference type="NCBI Taxonomy" id="2918171"/>
    <lineage>
        <taxon>Bacteria</taxon>
        <taxon>Pseudomonadati</taxon>
        <taxon>Myxococcota</taxon>
        <taxon>Myxococcia</taxon>
        <taxon>Myxococcales</taxon>
        <taxon>Cystobacterineae</taxon>
        <taxon>Anaeromyxobacteraceae</taxon>
        <taxon>Anaeromyxobacter</taxon>
    </lineage>
</organism>
<keyword evidence="2" id="KW-1185">Reference proteome</keyword>
<accession>A0ABM7X843</accession>
<evidence type="ECO:0000313" key="2">
    <source>
        <dbReference type="Proteomes" id="UP001162734"/>
    </source>
</evidence>
<dbReference type="RefSeq" id="WP_248345112.1">
    <property type="nucleotide sequence ID" value="NZ_AP025592.1"/>
</dbReference>